<organism evidence="1 2">
    <name type="scientific">Racocetra persica</name>
    <dbReference type="NCBI Taxonomy" id="160502"/>
    <lineage>
        <taxon>Eukaryota</taxon>
        <taxon>Fungi</taxon>
        <taxon>Fungi incertae sedis</taxon>
        <taxon>Mucoromycota</taxon>
        <taxon>Glomeromycotina</taxon>
        <taxon>Glomeromycetes</taxon>
        <taxon>Diversisporales</taxon>
        <taxon>Gigasporaceae</taxon>
        <taxon>Racocetra</taxon>
    </lineage>
</organism>
<gene>
    <name evidence="1" type="ORF">RPERSI_LOCUS21060</name>
</gene>
<feature type="non-terminal residue" evidence="1">
    <location>
        <position position="394"/>
    </location>
</feature>
<protein>
    <submittedName>
        <fullName evidence="1">32479_t:CDS:1</fullName>
    </submittedName>
</protein>
<accession>A0ACA9RPD5</accession>
<proteinExistence type="predicted"/>
<dbReference type="EMBL" id="CAJVQC010060791">
    <property type="protein sequence ID" value="CAG8801154.1"/>
    <property type="molecule type" value="Genomic_DNA"/>
</dbReference>
<dbReference type="Proteomes" id="UP000789920">
    <property type="component" value="Unassembled WGS sequence"/>
</dbReference>
<keyword evidence="2" id="KW-1185">Reference proteome</keyword>
<evidence type="ECO:0000313" key="2">
    <source>
        <dbReference type="Proteomes" id="UP000789920"/>
    </source>
</evidence>
<comment type="caution">
    <text evidence="1">The sequence shown here is derived from an EMBL/GenBank/DDBJ whole genome shotgun (WGS) entry which is preliminary data.</text>
</comment>
<evidence type="ECO:0000313" key="1">
    <source>
        <dbReference type="EMBL" id="CAG8801154.1"/>
    </source>
</evidence>
<feature type="non-terminal residue" evidence="1">
    <location>
        <position position="1"/>
    </location>
</feature>
<reference evidence="1" key="1">
    <citation type="submission" date="2021-06" db="EMBL/GenBank/DDBJ databases">
        <authorList>
            <person name="Kallberg Y."/>
            <person name="Tangrot J."/>
            <person name="Rosling A."/>
        </authorList>
    </citation>
    <scope>NUCLEOTIDE SEQUENCE</scope>
    <source>
        <strain evidence="1">MA461A</strain>
    </source>
</reference>
<sequence>VVVIDCEGINDPNQEVPLANKLLVLCLAISSTLIYNIHGVIGRDDIETLSLMTKIVSQIQPPNEFQFLPNLVVLLRDFQLDNPPDFVEYFLDRLSNVNDDAANDVKKFFKNFQVYPIPHPGIRQEAMRNMSTIRTNQLDPVFVTKIEEAVTNIFEDLPPKYLDASAMTGVAFAEFLERCVAQINDPENTMLSIPSAYEATIDYAAQKAYEACIKRYNDKMNQMMNQIYIDGSPIPWEEFENTHSDAFESAHNDFIKQILGSADQIQSFRKTFCDKITVLKDKYYKDNSAALIRYHKEWAHKLWEEHVAPGLEITNLFDTDGFEQAINLFEQIYGTIVKPGQEAVQVLNEFKANQYEDSIRLLNNYNVFREEHANKMLARQQNERQQYEVLQEEI</sequence>
<name>A0ACA9RPD5_9GLOM</name>